<accession>A0ABW9LM74</accession>
<name>A0ABW9LM74_9MYCO</name>
<comment type="caution">
    <text evidence="1">The sequence shown here is derived from an EMBL/GenBank/DDBJ whole genome shotgun (WGS) entry which is preliminary data.</text>
</comment>
<evidence type="ECO:0000313" key="1">
    <source>
        <dbReference type="EMBL" id="MFN6548319.1"/>
    </source>
</evidence>
<dbReference type="EMBL" id="JBKBDD010000022">
    <property type="protein sequence ID" value="MFN6548319.1"/>
    <property type="molecule type" value="Genomic_DNA"/>
</dbReference>
<dbReference type="RefSeq" id="WP_409545824.1">
    <property type="nucleotide sequence ID" value="NZ_JBKBDD010000022.1"/>
</dbReference>
<keyword evidence="2" id="KW-1185">Reference proteome</keyword>
<proteinExistence type="predicted"/>
<sequence length="44" mass="4987">METTDIIGYRLQVAFRVADRVGDLVELRSECVFFEPELPGSVVE</sequence>
<dbReference type="Proteomes" id="UP001635816">
    <property type="component" value="Unassembled WGS sequence"/>
</dbReference>
<gene>
    <name evidence="1" type="ORF">ACK4CT_34665</name>
</gene>
<evidence type="ECO:0000313" key="2">
    <source>
        <dbReference type="Proteomes" id="UP001635816"/>
    </source>
</evidence>
<protein>
    <submittedName>
        <fullName evidence="1">Uncharacterized protein</fullName>
    </submittedName>
</protein>
<organism evidence="1 2">
    <name type="scientific">Mycolicibacterium nivoides</name>
    <dbReference type="NCBI Taxonomy" id="2487344"/>
    <lineage>
        <taxon>Bacteria</taxon>
        <taxon>Bacillati</taxon>
        <taxon>Actinomycetota</taxon>
        <taxon>Actinomycetes</taxon>
        <taxon>Mycobacteriales</taxon>
        <taxon>Mycobacteriaceae</taxon>
        <taxon>Mycolicibacterium</taxon>
    </lineage>
</organism>
<reference evidence="1 2" key="1">
    <citation type="submission" date="2024-12" db="EMBL/GenBank/DDBJ databases">
        <title>The coexistence of Mycolicibacterium septicum and Mycolicibacterium nivoides in clinical samples.</title>
        <authorList>
            <person name="Wang C."/>
            <person name="Feng Y."/>
            <person name="Zong Z."/>
        </authorList>
    </citation>
    <scope>NUCLEOTIDE SEQUENCE [LARGE SCALE GENOMIC DNA]</scope>
    <source>
        <strain evidence="1 2">120309</strain>
    </source>
</reference>